<feature type="domain" description="DCD" evidence="2">
    <location>
        <begin position="45"/>
        <end position="172"/>
    </location>
</feature>
<evidence type="ECO:0000313" key="4">
    <source>
        <dbReference type="Proteomes" id="UP000187203"/>
    </source>
</evidence>
<feature type="compositionally biased region" description="Low complexity" evidence="1">
    <location>
        <begin position="208"/>
        <end position="225"/>
    </location>
</feature>
<evidence type="ECO:0000313" key="3">
    <source>
        <dbReference type="EMBL" id="OMO52372.1"/>
    </source>
</evidence>
<dbReference type="PANTHER" id="PTHR46444">
    <property type="entry name" value="DCD (DEVELOPMENT AND CELL DEATH) DOMAIN PROTEIN-RELATED"/>
    <property type="match status" value="1"/>
</dbReference>
<feature type="region of interest" description="Disordered" evidence="1">
    <location>
        <begin position="208"/>
        <end position="229"/>
    </location>
</feature>
<name>A0A1R3G2P9_9ROSI</name>
<evidence type="ECO:0000259" key="2">
    <source>
        <dbReference type="PROSITE" id="PS51222"/>
    </source>
</evidence>
<dbReference type="PROSITE" id="PS51222">
    <property type="entry name" value="DCD"/>
    <property type="match status" value="1"/>
</dbReference>
<reference evidence="4" key="1">
    <citation type="submission" date="2013-09" db="EMBL/GenBank/DDBJ databases">
        <title>Corchorus olitorius genome sequencing.</title>
        <authorList>
            <person name="Alam M."/>
            <person name="Haque M.S."/>
            <person name="Islam M.S."/>
            <person name="Emdad E.M."/>
            <person name="Islam M.M."/>
            <person name="Ahmed B."/>
            <person name="Halim A."/>
            <person name="Hossen Q.M.M."/>
            <person name="Hossain M.Z."/>
            <person name="Ahmed R."/>
            <person name="Khan M.M."/>
            <person name="Islam R."/>
            <person name="Rashid M.M."/>
            <person name="Khan S.A."/>
            <person name="Rahman M.S."/>
            <person name="Alam M."/>
            <person name="Yahiya A.S."/>
            <person name="Khan M.S."/>
            <person name="Azam M.S."/>
            <person name="Haque T."/>
            <person name="Lashkar M.Z.H."/>
            <person name="Akhand A.I."/>
            <person name="Morshed G."/>
            <person name="Roy S."/>
            <person name="Uddin K.S."/>
            <person name="Rabeya T."/>
            <person name="Hossain A.S."/>
            <person name="Chowdhury A."/>
            <person name="Snigdha A.R."/>
            <person name="Mortoza M.S."/>
            <person name="Matin S.A."/>
            <person name="Hoque S.M.E."/>
            <person name="Islam M.K."/>
            <person name="Roy D.K."/>
            <person name="Haider R."/>
            <person name="Moosa M.M."/>
            <person name="Elias S.M."/>
            <person name="Hasan A.M."/>
            <person name="Jahan S."/>
            <person name="Shafiuddin M."/>
            <person name="Mahmood N."/>
            <person name="Shommy N.S."/>
        </authorList>
    </citation>
    <scope>NUCLEOTIDE SEQUENCE [LARGE SCALE GENOMIC DNA]</scope>
    <source>
        <strain evidence="4">cv. O-4</strain>
    </source>
</reference>
<dbReference type="Proteomes" id="UP000187203">
    <property type="component" value="Unassembled WGS sequence"/>
</dbReference>
<evidence type="ECO:0000256" key="1">
    <source>
        <dbReference type="SAM" id="MobiDB-lite"/>
    </source>
</evidence>
<dbReference type="OrthoDB" id="1920894at2759"/>
<organism evidence="3 4">
    <name type="scientific">Corchorus olitorius</name>
    <dbReference type="NCBI Taxonomy" id="93759"/>
    <lineage>
        <taxon>Eukaryota</taxon>
        <taxon>Viridiplantae</taxon>
        <taxon>Streptophyta</taxon>
        <taxon>Embryophyta</taxon>
        <taxon>Tracheophyta</taxon>
        <taxon>Spermatophyta</taxon>
        <taxon>Magnoliopsida</taxon>
        <taxon>eudicotyledons</taxon>
        <taxon>Gunneridae</taxon>
        <taxon>Pentapetalae</taxon>
        <taxon>rosids</taxon>
        <taxon>malvids</taxon>
        <taxon>Malvales</taxon>
        <taxon>Malvaceae</taxon>
        <taxon>Grewioideae</taxon>
        <taxon>Apeibeae</taxon>
        <taxon>Corchorus</taxon>
    </lineage>
</organism>
<dbReference type="STRING" id="93759.A0A1R3G2P9"/>
<protein>
    <recommendedName>
        <fullName evidence="2">DCD domain-containing protein</fullName>
    </recommendedName>
</protein>
<dbReference type="EMBL" id="AWUE01023868">
    <property type="protein sequence ID" value="OMO52372.1"/>
    <property type="molecule type" value="Genomic_DNA"/>
</dbReference>
<dbReference type="PANTHER" id="PTHR46444:SF19">
    <property type="entry name" value="OS02G0745600 PROTEIN"/>
    <property type="match status" value="1"/>
</dbReference>
<sequence length="424" mass="47183">MALNTQVSPDIVPVLNNSSDPAQTLAANGNDSALRGKDVDWHDQERLSGFIFMCNGRTKPQCYRYRVFGLPAGKMEVVEKIKPGMKLFLYDFELKLLYGIYEATSVGTLNLEQTAFDGRILIKVGFRIYKDCLPLHESSFKHAIKYNYQKGLKFNQELNQQQVRSLLSLFRPLTASTPKPLRLMGHQAVQNQSSLPFIKDAFAQVVESQHTSQHSPHTSQHSQQTGLQEHECYRPQLSTGHYHPVLDPQVSLAPVDPNVTASQISYVQQISESQNILQSAPSLQQHYFGYPINMGHSYPTMMTQVWPTSDGQYYIASQPYVPGYPTQPVPDHYNRYGTMGIDQQAGSGDKYQSALQREGENSSAEGSFIQYYSSYPSLASSSFTPAMLGSGNIPEVGIPQAANGALPHPHAYSYPFTGAAPTHH</sequence>
<comment type="caution">
    <text evidence="3">The sequence shown here is derived from an EMBL/GenBank/DDBJ whole genome shotgun (WGS) entry which is preliminary data.</text>
</comment>
<dbReference type="InterPro" id="IPR013989">
    <property type="entry name" value="Dev_and_cell_death_domain"/>
</dbReference>
<proteinExistence type="predicted"/>
<dbReference type="Pfam" id="PF10539">
    <property type="entry name" value="Dev_Cell_Death"/>
    <property type="match status" value="1"/>
</dbReference>
<accession>A0A1R3G2P9</accession>
<keyword evidence="4" id="KW-1185">Reference proteome</keyword>
<dbReference type="SMART" id="SM00767">
    <property type="entry name" value="DCD"/>
    <property type="match status" value="1"/>
</dbReference>
<gene>
    <name evidence="3" type="ORF">COLO4_37256</name>
</gene>
<dbReference type="AlphaFoldDB" id="A0A1R3G2P9"/>